<feature type="transmembrane region" description="Helical" evidence="6">
    <location>
        <begin position="295"/>
        <end position="319"/>
    </location>
</feature>
<evidence type="ECO:0000313" key="9">
    <source>
        <dbReference type="Proteomes" id="UP000007305"/>
    </source>
</evidence>
<dbReference type="AlphaFoldDB" id="A0A804NYQ2"/>
<evidence type="ECO:0007829" key="10">
    <source>
        <dbReference type="PeptideAtlas" id="A0A804NYQ2"/>
    </source>
</evidence>
<feature type="transmembrane region" description="Helical" evidence="6">
    <location>
        <begin position="339"/>
        <end position="358"/>
    </location>
</feature>
<gene>
    <name evidence="8" type="primary">LOC100191783</name>
</gene>
<feature type="domain" description="Major facilitator superfamily (MFS) profile" evidence="7">
    <location>
        <begin position="52"/>
        <end position="486"/>
    </location>
</feature>
<dbReference type="SUPFAM" id="SSF103473">
    <property type="entry name" value="MFS general substrate transporter"/>
    <property type="match status" value="1"/>
</dbReference>
<dbReference type="PANTHER" id="PTHR23504:SF15">
    <property type="entry name" value="MAJOR FACILITATOR SUPERFAMILY (MFS) PROFILE DOMAIN-CONTAINING PROTEIN"/>
    <property type="match status" value="1"/>
</dbReference>
<dbReference type="Proteomes" id="UP000007305">
    <property type="component" value="Chromosome 4"/>
</dbReference>
<dbReference type="Gene3D" id="1.20.1250.20">
    <property type="entry name" value="MFS general substrate transporter like domains"/>
    <property type="match status" value="1"/>
</dbReference>
<reference evidence="9" key="1">
    <citation type="journal article" date="2009" name="Science">
        <title>The B73 maize genome: complexity, diversity, and dynamics.</title>
        <authorList>
            <person name="Schnable P.S."/>
            <person name="Ware D."/>
            <person name="Fulton R.S."/>
            <person name="Stein J.C."/>
            <person name="Wei F."/>
            <person name="Pasternak S."/>
            <person name="Liang C."/>
            <person name="Zhang J."/>
            <person name="Fulton L."/>
            <person name="Graves T.A."/>
            <person name="Minx P."/>
            <person name="Reily A.D."/>
            <person name="Courtney L."/>
            <person name="Kruchowski S.S."/>
            <person name="Tomlinson C."/>
            <person name="Strong C."/>
            <person name="Delehaunty K."/>
            <person name="Fronick C."/>
            <person name="Courtney B."/>
            <person name="Rock S.M."/>
            <person name="Belter E."/>
            <person name="Du F."/>
            <person name="Kim K."/>
            <person name="Abbott R.M."/>
            <person name="Cotton M."/>
            <person name="Levy A."/>
            <person name="Marchetto P."/>
            <person name="Ochoa K."/>
            <person name="Jackson S.M."/>
            <person name="Gillam B."/>
            <person name="Chen W."/>
            <person name="Yan L."/>
            <person name="Higginbotham J."/>
            <person name="Cardenas M."/>
            <person name="Waligorski J."/>
            <person name="Applebaum E."/>
            <person name="Phelps L."/>
            <person name="Falcone J."/>
            <person name="Kanchi K."/>
            <person name="Thane T."/>
            <person name="Scimone A."/>
            <person name="Thane N."/>
            <person name="Henke J."/>
            <person name="Wang T."/>
            <person name="Ruppert J."/>
            <person name="Shah N."/>
            <person name="Rotter K."/>
            <person name="Hodges J."/>
            <person name="Ingenthron E."/>
            <person name="Cordes M."/>
            <person name="Kohlberg S."/>
            <person name="Sgro J."/>
            <person name="Delgado B."/>
            <person name="Mead K."/>
            <person name="Chinwalla A."/>
            <person name="Leonard S."/>
            <person name="Crouse K."/>
            <person name="Collura K."/>
            <person name="Kudrna D."/>
            <person name="Currie J."/>
            <person name="He R."/>
            <person name="Angelova A."/>
            <person name="Rajasekar S."/>
            <person name="Mueller T."/>
            <person name="Lomeli R."/>
            <person name="Scara G."/>
            <person name="Ko A."/>
            <person name="Delaney K."/>
            <person name="Wissotski M."/>
            <person name="Lopez G."/>
            <person name="Campos D."/>
            <person name="Braidotti M."/>
            <person name="Ashley E."/>
            <person name="Golser W."/>
            <person name="Kim H."/>
            <person name="Lee S."/>
            <person name="Lin J."/>
            <person name="Dujmic Z."/>
            <person name="Kim W."/>
            <person name="Talag J."/>
            <person name="Zuccolo A."/>
            <person name="Fan C."/>
            <person name="Sebastian A."/>
            <person name="Kramer M."/>
            <person name="Spiegel L."/>
            <person name="Nascimento L."/>
            <person name="Zutavern T."/>
            <person name="Miller B."/>
            <person name="Ambroise C."/>
            <person name="Muller S."/>
            <person name="Spooner W."/>
            <person name="Narechania A."/>
            <person name="Ren L."/>
            <person name="Wei S."/>
            <person name="Kumari S."/>
            <person name="Faga B."/>
            <person name="Levy M.J."/>
            <person name="McMahan L."/>
            <person name="Van Buren P."/>
            <person name="Vaughn M.W."/>
            <person name="Ying K."/>
            <person name="Yeh C.-T."/>
            <person name="Emrich S.J."/>
            <person name="Jia Y."/>
            <person name="Kalyanaraman A."/>
            <person name="Hsia A.-P."/>
            <person name="Barbazuk W.B."/>
            <person name="Baucom R.S."/>
            <person name="Brutnell T.P."/>
            <person name="Carpita N.C."/>
            <person name="Chaparro C."/>
            <person name="Chia J.-M."/>
            <person name="Deragon J.-M."/>
            <person name="Estill J.C."/>
            <person name="Fu Y."/>
            <person name="Jeddeloh J.A."/>
            <person name="Han Y."/>
            <person name="Lee H."/>
            <person name="Li P."/>
            <person name="Lisch D.R."/>
            <person name="Liu S."/>
            <person name="Liu Z."/>
            <person name="Nagel D.H."/>
            <person name="McCann M.C."/>
            <person name="SanMiguel P."/>
            <person name="Myers A.M."/>
            <person name="Nettleton D."/>
            <person name="Nguyen J."/>
            <person name="Penning B.W."/>
            <person name="Ponnala L."/>
            <person name="Schneider K.L."/>
            <person name="Schwartz D.C."/>
            <person name="Sharma A."/>
            <person name="Soderlund C."/>
            <person name="Springer N.M."/>
            <person name="Sun Q."/>
            <person name="Wang H."/>
            <person name="Waterman M."/>
            <person name="Westerman R."/>
            <person name="Wolfgruber T.K."/>
            <person name="Yang L."/>
            <person name="Yu Y."/>
            <person name="Zhang L."/>
            <person name="Zhou S."/>
            <person name="Zhu Q."/>
            <person name="Bennetzen J.L."/>
            <person name="Dawe R.K."/>
            <person name="Jiang J."/>
            <person name="Jiang N."/>
            <person name="Presting G.G."/>
            <person name="Wessler S.R."/>
            <person name="Aluru S."/>
            <person name="Martienssen R.A."/>
            <person name="Clifton S.W."/>
            <person name="McCombie W.R."/>
            <person name="Wing R.A."/>
            <person name="Wilson R.K."/>
        </authorList>
    </citation>
    <scope>NUCLEOTIDE SEQUENCE [LARGE SCALE GENOMIC DNA]</scope>
    <source>
        <strain evidence="9">cv. B73</strain>
    </source>
</reference>
<reference evidence="8" key="2">
    <citation type="submission" date="2019-07" db="EMBL/GenBank/DDBJ databases">
        <authorList>
            <person name="Seetharam A."/>
            <person name="Woodhouse M."/>
            <person name="Cannon E."/>
        </authorList>
    </citation>
    <scope>NUCLEOTIDE SEQUENCE [LARGE SCALE GENOMIC DNA]</scope>
    <source>
        <strain evidence="8">cv. B73</strain>
    </source>
</reference>
<dbReference type="InterPro" id="IPR036259">
    <property type="entry name" value="MFS_trans_sf"/>
</dbReference>
<dbReference type="GO" id="GO:0016020">
    <property type="term" value="C:membrane"/>
    <property type="evidence" value="ECO:0007669"/>
    <property type="project" value="UniProtKB-SubCell"/>
</dbReference>
<evidence type="ECO:0000259" key="7">
    <source>
        <dbReference type="PROSITE" id="PS50850"/>
    </source>
</evidence>
<organism evidence="8 9">
    <name type="scientific">Zea mays</name>
    <name type="common">Maize</name>
    <dbReference type="NCBI Taxonomy" id="4577"/>
    <lineage>
        <taxon>Eukaryota</taxon>
        <taxon>Viridiplantae</taxon>
        <taxon>Streptophyta</taxon>
        <taxon>Embryophyta</taxon>
        <taxon>Tracheophyta</taxon>
        <taxon>Spermatophyta</taxon>
        <taxon>Magnoliopsida</taxon>
        <taxon>Liliopsida</taxon>
        <taxon>Poales</taxon>
        <taxon>Poaceae</taxon>
        <taxon>PACMAD clade</taxon>
        <taxon>Panicoideae</taxon>
        <taxon>Andropogonodae</taxon>
        <taxon>Andropogoneae</taxon>
        <taxon>Tripsacinae</taxon>
        <taxon>Zea</taxon>
    </lineage>
</organism>
<dbReference type="OrthoDB" id="10262656at2759"/>
<dbReference type="Pfam" id="PF07690">
    <property type="entry name" value="MFS_1"/>
    <property type="match status" value="1"/>
</dbReference>
<keyword evidence="2" id="KW-0813">Transport</keyword>
<keyword evidence="4 6" id="KW-1133">Transmembrane helix</keyword>
<reference evidence="8" key="3">
    <citation type="submission" date="2021-05" db="UniProtKB">
        <authorList>
            <consortium name="EnsemblPlants"/>
        </authorList>
    </citation>
    <scope>IDENTIFICATION</scope>
    <source>
        <strain evidence="8">cv. B73</strain>
    </source>
</reference>
<evidence type="ECO:0000256" key="5">
    <source>
        <dbReference type="ARBA" id="ARBA00023136"/>
    </source>
</evidence>
<proteinExistence type="evidence at protein level"/>
<dbReference type="GO" id="GO:0022857">
    <property type="term" value="F:transmembrane transporter activity"/>
    <property type="evidence" value="ECO:0007669"/>
    <property type="project" value="InterPro"/>
</dbReference>
<feature type="transmembrane region" description="Helical" evidence="6">
    <location>
        <begin position="54"/>
        <end position="78"/>
    </location>
</feature>
<evidence type="ECO:0000256" key="6">
    <source>
        <dbReference type="SAM" id="Phobius"/>
    </source>
</evidence>
<feature type="transmembrane region" description="Helical" evidence="6">
    <location>
        <begin position="90"/>
        <end position="112"/>
    </location>
</feature>
<protein>
    <recommendedName>
        <fullName evidence="7">Major facilitator superfamily (MFS) profile domain-containing protein</fullName>
    </recommendedName>
</protein>
<feature type="transmembrane region" description="Helical" evidence="6">
    <location>
        <begin position="149"/>
        <end position="169"/>
    </location>
</feature>
<keyword evidence="10" id="KW-1267">Proteomics identification</keyword>
<evidence type="ECO:0000313" key="8">
    <source>
        <dbReference type="EnsemblPlants" id="Zm00001eb196180_P002"/>
    </source>
</evidence>
<keyword evidence="3 6" id="KW-0812">Transmembrane</keyword>
<feature type="transmembrane region" description="Helical" evidence="6">
    <location>
        <begin position="370"/>
        <end position="389"/>
    </location>
</feature>
<name>A0A804NYQ2_MAIZE</name>
<dbReference type="Gramene" id="Zm00001eb196180_T002">
    <property type="protein sequence ID" value="Zm00001eb196180_P002"/>
    <property type="gene ID" value="Zm00001eb196180"/>
</dbReference>
<dbReference type="PROSITE" id="PS50850">
    <property type="entry name" value="MFS"/>
    <property type="match status" value="1"/>
</dbReference>
<evidence type="ECO:0000256" key="4">
    <source>
        <dbReference type="ARBA" id="ARBA00022989"/>
    </source>
</evidence>
<evidence type="ECO:0000256" key="3">
    <source>
        <dbReference type="ARBA" id="ARBA00022692"/>
    </source>
</evidence>
<dbReference type="EnsemblPlants" id="Zm00001eb196180_T002">
    <property type="protein sequence ID" value="Zm00001eb196180_P002"/>
    <property type="gene ID" value="Zm00001eb196180"/>
</dbReference>
<feature type="transmembrane region" description="Helical" evidence="6">
    <location>
        <begin position="124"/>
        <end position="143"/>
    </location>
</feature>
<keyword evidence="5 6" id="KW-0472">Membrane</keyword>
<dbReference type="InParanoid" id="A0A804NYQ2"/>
<feature type="transmembrane region" description="Helical" evidence="6">
    <location>
        <begin position="181"/>
        <end position="205"/>
    </location>
</feature>
<keyword evidence="9" id="KW-1185">Reference proteome</keyword>
<accession>A0A804NYQ2</accession>
<dbReference type="FunCoup" id="A0A804NYQ2">
    <property type="interactions" value="1354"/>
</dbReference>
<dbReference type="InterPro" id="IPR011701">
    <property type="entry name" value="MFS"/>
</dbReference>
<feature type="transmembrane region" description="Helical" evidence="6">
    <location>
        <begin position="225"/>
        <end position="246"/>
    </location>
</feature>
<comment type="subcellular location">
    <subcellularLocation>
        <location evidence="1">Membrane</location>
        <topology evidence="1">Multi-pass membrane protein</topology>
    </subcellularLocation>
</comment>
<evidence type="ECO:0000256" key="2">
    <source>
        <dbReference type="ARBA" id="ARBA00022448"/>
    </source>
</evidence>
<dbReference type="InterPro" id="IPR020846">
    <property type="entry name" value="MFS_dom"/>
</dbReference>
<dbReference type="CDD" id="cd17330">
    <property type="entry name" value="MFS_SLC46_TetA_like"/>
    <property type="match status" value="1"/>
</dbReference>
<dbReference type="PANTHER" id="PTHR23504">
    <property type="entry name" value="MAJOR FACILITATOR SUPERFAMILY DOMAIN-CONTAINING PROTEIN 10"/>
    <property type="match status" value="1"/>
</dbReference>
<sequence>MAGRGGASAAAPLLEKTAAAAESGGGCCYVDGCPGCAVDRHKAANPGIPYGNFIYVWIVTLCTALPISSLFPFLYFMIRDLNVAKRTEDIGFYAGFVGASFMFGRCLTSTVWGIAADRVGRKPVVVFGISSVVVFNTLFGLSVNYWMAIATRFLLGALNGLLGPIKAYAIEVCRPEHEALALSLVSTAWGIGLIIGPALGGYLALPAENFPTVFSPDSIFGRFPYFLPCLCTSIFAAVVLISCIWMPETLHKHKVHENRSRNIEALEARLIDSNEKVEESGSLDSKKSLFRNWPLMSSIIVYCVFSFHDMAYTEVFSLWAESDKKYGGLSLSSEDVGQVLAVTGASLLVYQLFLYPSINKVLGPIKSSRVAAILCIPILFAYPYMTYLSEPGLSIVLNIASVIKNNLGVTIITGTFILQNNAVPQDQRGAANGLSMTGMSFFKALAPAGAGIVFSWAQKRQHAFFFPDGILPPERRRAGRASPHVQALPGSTRAVRYEIVRRSIYLYKFWNVQDDSSCAAVPVKEKRQSVCPLRRGRSTNRDILLYRKMQCKSCGVLLIVGDVVVYGSISIFCIHEMHTQVVGNVGMDRESLRC</sequence>
<evidence type="ECO:0000256" key="1">
    <source>
        <dbReference type="ARBA" id="ARBA00004141"/>
    </source>
</evidence>